<dbReference type="Proteomes" id="UP001152320">
    <property type="component" value="Chromosome 4"/>
</dbReference>
<sequence>MIISVNLVHCNNPLKFHLFYIHLTTGNMEVIPQMCRCCSHYCAHAVHQQLRWNGQEVLCLYGCINRSDMTAIVGLWSCQYNSWKELWECQFARESPKFTLSFLPFHDFPSSLHPVGCRPHPHKAKIKNYPLYLHLG</sequence>
<proteinExistence type="predicted"/>
<reference evidence="1" key="1">
    <citation type="submission" date="2021-10" db="EMBL/GenBank/DDBJ databases">
        <title>Tropical sea cucumber genome reveals ecological adaptation and Cuvierian tubules defense mechanism.</title>
        <authorList>
            <person name="Chen T."/>
        </authorList>
    </citation>
    <scope>NUCLEOTIDE SEQUENCE</scope>
    <source>
        <strain evidence="1">Nanhai2018</strain>
        <tissue evidence="1">Muscle</tissue>
    </source>
</reference>
<evidence type="ECO:0000313" key="2">
    <source>
        <dbReference type="Proteomes" id="UP001152320"/>
    </source>
</evidence>
<comment type="caution">
    <text evidence="1">The sequence shown here is derived from an EMBL/GenBank/DDBJ whole genome shotgun (WGS) entry which is preliminary data.</text>
</comment>
<organism evidence="1 2">
    <name type="scientific">Holothuria leucospilota</name>
    <name type="common">Black long sea cucumber</name>
    <name type="synonym">Mertensiothuria leucospilota</name>
    <dbReference type="NCBI Taxonomy" id="206669"/>
    <lineage>
        <taxon>Eukaryota</taxon>
        <taxon>Metazoa</taxon>
        <taxon>Echinodermata</taxon>
        <taxon>Eleutherozoa</taxon>
        <taxon>Echinozoa</taxon>
        <taxon>Holothuroidea</taxon>
        <taxon>Aspidochirotacea</taxon>
        <taxon>Aspidochirotida</taxon>
        <taxon>Holothuriidae</taxon>
        <taxon>Holothuria</taxon>
    </lineage>
</organism>
<dbReference type="AlphaFoldDB" id="A0A9Q1CCV4"/>
<evidence type="ECO:0000313" key="1">
    <source>
        <dbReference type="EMBL" id="KAJ8042622.1"/>
    </source>
</evidence>
<accession>A0A9Q1CCV4</accession>
<keyword evidence="2" id="KW-1185">Reference proteome</keyword>
<name>A0A9Q1CCV4_HOLLE</name>
<protein>
    <submittedName>
        <fullName evidence="1">Uncharacterized protein</fullName>
    </submittedName>
</protein>
<gene>
    <name evidence="1" type="ORF">HOLleu_09421</name>
</gene>
<dbReference type="EMBL" id="JAIZAY010000004">
    <property type="protein sequence ID" value="KAJ8042622.1"/>
    <property type="molecule type" value="Genomic_DNA"/>
</dbReference>